<dbReference type="STRING" id="662367.SAMN05216167_106335"/>
<sequence length="159" mass="18469">MKDRNKLGRFVAGHKVNAYSQEQLDTFFEDYCIHLTKGLNQESFGACDYRTMKKYASTSMMQTEKIRVARASGMHFYETVLIACITGLKNKDTINEEELEINPRNIRPETLIFVMKNKYPEIYGNRRRQKNIDNLKIDVYSSTLIVVVKPDDMAENILS</sequence>
<gene>
    <name evidence="1" type="ORF">SAMN05216167_106335</name>
</gene>
<protein>
    <submittedName>
        <fullName evidence="1">Uncharacterized protein</fullName>
    </submittedName>
</protein>
<dbReference type="AlphaFoldDB" id="A0A1I1URI0"/>
<evidence type="ECO:0000313" key="2">
    <source>
        <dbReference type="Proteomes" id="UP000198598"/>
    </source>
</evidence>
<reference evidence="1 2" key="1">
    <citation type="submission" date="2016-10" db="EMBL/GenBank/DDBJ databases">
        <authorList>
            <person name="de Groot N.N."/>
        </authorList>
    </citation>
    <scope>NUCLEOTIDE SEQUENCE [LARGE SCALE GENOMIC DNA]</scope>
    <source>
        <strain evidence="1 2">DSM 26130</strain>
    </source>
</reference>
<proteinExistence type="predicted"/>
<dbReference type="Proteomes" id="UP000198598">
    <property type="component" value="Unassembled WGS sequence"/>
</dbReference>
<evidence type="ECO:0000313" key="1">
    <source>
        <dbReference type="EMBL" id="SFD72268.1"/>
    </source>
</evidence>
<dbReference type="EMBL" id="FOLQ01000006">
    <property type="protein sequence ID" value="SFD72268.1"/>
    <property type="molecule type" value="Genomic_DNA"/>
</dbReference>
<name>A0A1I1URI0_9BACT</name>
<accession>A0A1I1URI0</accession>
<organism evidence="1 2">
    <name type="scientific">Spirosoma endophyticum</name>
    <dbReference type="NCBI Taxonomy" id="662367"/>
    <lineage>
        <taxon>Bacteria</taxon>
        <taxon>Pseudomonadati</taxon>
        <taxon>Bacteroidota</taxon>
        <taxon>Cytophagia</taxon>
        <taxon>Cytophagales</taxon>
        <taxon>Cytophagaceae</taxon>
        <taxon>Spirosoma</taxon>
    </lineage>
</organism>
<dbReference type="RefSeq" id="WP_093828679.1">
    <property type="nucleotide sequence ID" value="NZ_FOLQ01000006.1"/>
</dbReference>
<keyword evidence="2" id="KW-1185">Reference proteome</keyword>